<evidence type="ECO:0000256" key="7">
    <source>
        <dbReference type="SAM" id="Phobius"/>
    </source>
</evidence>
<evidence type="ECO:0000256" key="1">
    <source>
        <dbReference type="ARBA" id="ARBA00004651"/>
    </source>
</evidence>
<keyword evidence="5 7" id="KW-1133">Transmembrane helix</keyword>
<sequence length="414" mass="46460">MKFFEVEYIDNGRRQKIILKANNKNEVKNIATSRNYGMIVKIGETKAIPITEQINDFGDKISKIFIKPKLKTPILVASIRQLSVMTNAGISIHDSIKEIAKSSEDKRLQEIFNKINEDLNQGSSLTESMNSFRDEFGDVTIAMIRLGENTGNMAESMTKLAEILQDVWDNQQKFKKAIRYPITVIVAIVIAFAIMMLSVVPKFREIFEQLGAELPLPTRMLLAMESALSNYGLFILGAFIALLIVLKKAYGGNMEFKKSFDKFVLKVYLIGKIIHFSTMSRFNLIFTELVRAGIPIADSLDTAVLTVSNENLKAKLSGVKVLVGRGVSLTESFKDTELYESMLLQMISAGEQSGSLDSMLEKVTDYYKMKFNDIIDNISTYIEPILLAVLAIMVTFLALGIFMPMWDMAQAVKS</sequence>
<dbReference type="PRINTS" id="PR00812">
    <property type="entry name" value="BCTERIALGSPF"/>
</dbReference>
<dbReference type="InterPro" id="IPR042094">
    <property type="entry name" value="T2SS_GspF_sf"/>
</dbReference>
<dbReference type="RefSeq" id="WP_078424516.1">
    <property type="nucleotide sequence ID" value="NZ_CP017258.1"/>
</dbReference>
<dbReference type="PANTHER" id="PTHR30012">
    <property type="entry name" value="GENERAL SECRETION PATHWAY PROTEIN"/>
    <property type="match status" value="1"/>
</dbReference>
<gene>
    <name evidence="9" type="primary">ctsF</name>
    <name evidence="9" type="ORF">CPIN18021_0902</name>
</gene>
<dbReference type="Proteomes" id="UP000190868">
    <property type="component" value="Chromosome"/>
</dbReference>
<feature type="transmembrane region" description="Helical" evidence="7">
    <location>
        <begin position="385"/>
        <end position="406"/>
    </location>
</feature>
<protein>
    <submittedName>
        <fullName evidence="9">Transformation system, type II secretion system membrane protein CtsF</fullName>
    </submittedName>
</protein>
<dbReference type="Pfam" id="PF00482">
    <property type="entry name" value="T2SSF"/>
    <property type="match status" value="2"/>
</dbReference>
<dbReference type="InterPro" id="IPR018076">
    <property type="entry name" value="T2SS_GspF_dom"/>
</dbReference>
<dbReference type="PANTHER" id="PTHR30012:SF4">
    <property type="entry name" value="MSHA BIOGENESIS PROTEIN MSHG"/>
    <property type="match status" value="1"/>
</dbReference>
<keyword evidence="6 7" id="KW-0472">Membrane</keyword>
<evidence type="ECO:0000256" key="5">
    <source>
        <dbReference type="ARBA" id="ARBA00022989"/>
    </source>
</evidence>
<dbReference type="GO" id="GO:0015628">
    <property type="term" value="P:protein secretion by the type II secretion system"/>
    <property type="evidence" value="ECO:0007669"/>
    <property type="project" value="TreeGrafter"/>
</dbReference>
<feature type="transmembrane region" description="Helical" evidence="7">
    <location>
        <begin position="220"/>
        <end position="246"/>
    </location>
</feature>
<feature type="domain" description="Type II secretion system protein GspF" evidence="8">
    <location>
        <begin position="79"/>
        <end position="201"/>
    </location>
</feature>
<dbReference type="InterPro" id="IPR003004">
    <property type="entry name" value="GspF/PilC"/>
</dbReference>
<feature type="transmembrane region" description="Helical" evidence="7">
    <location>
        <begin position="180"/>
        <end position="200"/>
    </location>
</feature>
<evidence type="ECO:0000256" key="6">
    <source>
        <dbReference type="ARBA" id="ARBA00023136"/>
    </source>
</evidence>
<evidence type="ECO:0000256" key="2">
    <source>
        <dbReference type="ARBA" id="ARBA00005745"/>
    </source>
</evidence>
<evidence type="ECO:0000259" key="8">
    <source>
        <dbReference type="Pfam" id="PF00482"/>
    </source>
</evidence>
<dbReference type="EMBL" id="CP017258">
    <property type="protein sequence ID" value="AQW87711.1"/>
    <property type="molecule type" value="Genomic_DNA"/>
</dbReference>
<comment type="subcellular location">
    <subcellularLocation>
        <location evidence="1">Cell membrane</location>
        <topology evidence="1">Multi-pass membrane protein</topology>
    </subcellularLocation>
</comment>
<evidence type="ECO:0000256" key="3">
    <source>
        <dbReference type="ARBA" id="ARBA00022475"/>
    </source>
</evidence>
<proteinExistence type="inferred from homology"/>
<organism evidence="9 10">
    <name type="scientific">Campylobacter pinnipediorum subsp. caledonicus</name>
    <dbReference type="NCBI Taxonomy" id="1874362"/>
    <lineage>
        <taxon>Bacteria</taxon>
        <taxon>Pseudomonadati</taxon>
        <taxon>Campylobacterota</taxon>
        <taxon>Epsilonproteobacteria</taxon>
        <taxon>Campylobacterales</taxon>
        <taxon>Campylobacteraceae</taxon>
        <taxon>Campylobacter</taxon>
    </lineage>
</organism>
<evidence type="ECO:0000256" key="4">
    <source>
        <dbReference type="ARBA" id="ARBA00022692"/>
    </source>
</evidence>
<name>A0A1S6U7J8_9BACT</name>
<evidence type="ECO:0000313" key="9">
    <source>
        <dbReference type="EMBL" id="AQW87711.1"/>
    </source>
</evidence>
<keyword evidence="4 7" id="KW-0812">Transmembrane</keyword>
<dbReference type="GO" id="GO:0005886">
    <property type="term" value="C:plasma membrane"/>
    <property type="evidence" value="ECO:0007669"/>
    <property type="project" value="UniProtKB-SubCell"/>
</dbReference>
<reference evidence="10" key="1">
    <citation type="submission" date="2016-09" db="EMBL/GenBank/DDBJ databases">
        <title>Comparative genomics of the Campylobacter concisus group.</title>
        <authorList>
            <person name="Miller W.G."/>
            <person name="Yee E."/>
            <person name="Chapman M.H."/>
            <person name="Huynh S."/>
            <person name="Bono J.L."/>
            <person name="On S.L.W."/>
            <person name="StLeger J."/>
            <person name="Foster G."/>
            <person name="Parker C.T."/>
        </authorList>
    </citation>
    <scope>NUCLEOTIDE SEQUENCE [LARGE SCALE GENOMIC DNA]</scope>
    <source>
        <strain evidence="10">RM18021</strain>
    </source>
</reference>
<evidence type="ECO:0000313" key="10">
    <source>
        <dbReference type="Proteomes" id="UP000190868"/>
    </source>
</evidence>
<comment type="similarity">
    <text evidence="2">Belongs to the GSP F family.</text>
</comment>
<feature type="domain" description="Type II secretion system protein GspF" evidence="8">
    <location>
        <begin position="287"/>
        <end position="404"/>
    </location>
</feature>
<keyword evidence="10" id="KW-1185">Reference proteome</keyword>
<keyword evidence="3" id="KW-1003">Cell membrane</keyword>
<accession>A0A1S6U7J8</accession>
<dbReference type="AlphaFoldDB" id="A0A1S6U7J8"/>
<dbReference type="Gene3D" id="1.20.81.30">
    <property type="entry name" value="Type II secretion system (T2SS), domain F"/>
    <property type="match status" value="2"/>
</dbReference>